<keyword evidence="2" id="KW-1185">Reference proteome</keyword>
<dbReference type="Proteomes" id="UP000772812">
    <property type="component" value="Unassembled WGS sequence"/>
</dbReference>
<sequence length="185" mass="22119">MKGEDLLEKSFKEALQKVSIEKKLNIPEEIINYISQIMSLYYRGIPLYLIDISEKTPFRRYKIRGDVSLLLVGLFTEWVSRRNRPLTERDYIEAGKINYYNAYMYLNLNYSDLFEEGFKEISVFYSDMTDLITGHMEIFKNISENFERYAFFLKEYRAENNSTGRLFSLFSEIRAQQLKRVIDQL</sequence>
<comment type="caution">
    <text evidence="1">The sequence shown here is derived from an EMBL/GenBank/DDBJ whole genome shotgun (WGS) entry which is preliminary data.</text>
</comment>
<protein>
    <submittedName>
        <fullName evidence="1">Uncharacterized protein</fullName>
    </submittedName>
</protein>
<accession>A0ABS1GKB1</accession>
<gene>
    <name evidence="1" type="ORF">GWK41_09865</name>
</gene>
<organism evidence="1 2">
    <name type="scientific">Persephonella atlantica</name>
    <dbReference type="NCBI Taxonomy" id="2699429"/>
    <lineage>
        <taxon>Bacteria</taxon>
        <taxon>Pseudomonadati</taxon>
        <taxon>Aquificota</taxon>
        <taxon>Aquificia</taxon>
        <taxon>Aquificales</taxon>
        <taxon>Hydrogenothermaceae</taxon>
        <taxon>Persephonella</taxon>
    </lineage>
</organism>
<dbReference type="RefSeq" id="WP_200674989.1">
    <property type="nucleotide sequence ID" value="NZ_JAACYA010000002.1"/>
</dbReference>
<proteinExistence type="predicted"/>
<name>A0ABS1GKB1_9AQUI</name>
<reference evidence="1 2" key="1">
    <citation type="journal article" date="2021" name="Syst. Appl. Microbiol.">
        <title>Persephonella atlantica sp. nov.: How to adapt to physico-chemical gradients in high temperature hydrothermal habitats.</title>
        <authorList>
            <person name="Francois D.X."/>
            <person name="Godfroy A."/>
            <person name="Mathien C."/>
            <person name="Aube J."/>
            <person name="Cathalot C."/>
            <person name="Lesongeur F."/>
            <person name="L'Haridon S."/>
            <person name="Philippon X."/>
            <person name="Roussel E.G."/>
        </authorList>
    </citation>
    <scope>NUCLEOTIDE SEQUENCE [LARGE SCALE GENOMIC DNA]</scope>
    <source>
        <strain evidence="1 2">MO1340</strain>
    </source>
</reference>
<dbReference type="EMBL" id="JAACYA010000002">
    <property type="protein sequence ID" value="MBK3333373.1"/>
    <property type="molecule type" value="Genomic_DNA"/>
</dbReference>
<evidence type="ECO:0000313" key="1">
    <source>
        <dbReference type="EMBL" id="MBK3333373.1"/>
    </source>
</evidence>
<evidence type="ECO:0000313" key="2">
    <source>
        <dbReference type="Proteomes" id="UP000772812"/>
    </source>
</evidence>